<dbReference type="HAMAP" id="MF_00453">
    <property type="entry name" value="PEPCK_ATP"/>
    <property type="match status" value="1"/>
</dbReference>
<dbReference type="GO" id="GO:0004612">
    <property type="term" value="F:phosphoenolpyruvate carboxykinase (ATP) activity"/>
    <property type="evidence" value="ECO:0007669"/>
    <property type="project" value="UniProtKB-EC"/>
</dbReference>
<comment type="caution">
    <text evidence="10">Lacks conserved residue(s) required for the propagation of feature annotation.</text>
</comment>
<evidence type="ECO:0000256" key="9">
    <source>
        <dbReference type="ARBA" id="ARBA00047371"/>
    </source>
</evidence>
<evidence type="ECO:0000256" key="8">
    <source>
        <dbReference type="ARBA" id="ARBA00023239"/>
    </source>
</evidence>
<evidence type="ECO:0000256" key="4">
    <source>
        <dbReference type="ARBA" id="ARBA00022432"/>
    </source>
</evidence>
<dbReference type="PIRSF" id="PIRSF006294">
    <property type="entry name" value="PEP_crbxkin"/>
    <property type="match status" value="1"/>
</dbReference>
<protein>
    <recommendedName>
        <fullName evidence="3 10">Phosphoenolpyruvate carboxykinase (ATP)</fullName>
        <shortName evidence="10">PCK</shortName>
        <shortName evidence="10">PEP carboxykinase</shortName>
        <shortName evidence="10">PEPCK</shortName>
        <ecNumber evidence="3 10">4.1.1.49</ecNumber>
    </recommendedName>
</protein>
<evidence type="ECO:0000256" key="10">
    <source>
        <dbReference type="HAMAP-Rule" id="MF_00453"/>
    </source>
</evidence>
<keyword evidence="10" id="KW-0963">Cytoplasm</keyword>
<evidence type="ECO:0000256" key="6">
    <source>
        <dbReference type="ARBA" id="ARBA00022793"/>
    </source>
</evidence>
<keyword evidence="12" id="KW-1185">Reference proteome</keyword>
<feature type="binding site" evidence="10">
    <location>
        <position position="314"/>
    </location>
    <ligand>
        <name>substrate</name>
    </ligand>
</feature>
<comment type="caution">
    <text evidence="11">The sequence shown here is derived from an EMBL/GenBank/DDBJ whole genome shotgun (WGS) entry which is preliminary data.</text>
</comment>
<comment type="cofactor">
    <cofactor evidence="10">
        <name>Mn(2+)</name>
        <dbReference type="ChEBI" id="CHEBI:29035"/>
    </cofactor>
    <text evidence="10">Binds 1 Mn(2+) ion per subunit.</text>
</comment>
<feature type="binding site" evidence="10">
    <location>
        <position position="212"/>
    </location>
    <ligand>
        <name>Mn(2+)</name>
        <dbReference type="ChEBI" id="CHEBI:29035"/>
    </ligand>
</feature>
<comment type="function">
    <text evidence="10">Involved in the gluconeogenesis. Catalyzes the conversion of oxaloacetate (OAA) to phosphoenolpyruvate (PEP) through direct phosphoryl transfer between the nucleoside triphosphate and OAA.</text>
</comment>
<dbReference type="SUPFAM" id="SSF53795">
    <property type="entry name" value="PEP carboxykinase-like"/>
    <property type="match status" value="1"/>
</dbReference>
<proteinExistence type="inferred from homology"/>
<reference evidence="11 12" key="1">
    <citation type="submission" date="2019-10" db="EMBL/GenBank/DDBJ databases">
        <title>Description of Paenibacillus terrestris sp. nov.</title>
        <authorList>
            <person name="Carlier A."/>
            <person name="Qi S."/>
        </authorList>
    </citation>
    <scope>NUCLEOTIDE SEQUENCE [LARGE SCALE GENOMIC DNA]</scope>
    <source>
        <strain evidence="11 12">LMG 31458</strain>
    </source>
</reference>
<feature type="binding site" evidence="10">
    <location>
        <position position="314"/>
    </location>
    <ligand>
        <name>ATP</name>
        <dbReference type="ChEBI" id="CHEBI:30616"/>
    </ligand>
</feature>
<dbReference type="Gene3D" id="2.170.8.10">
    <property type="entry name" value="Phosphoenolpyruvate Carboxykinase, domain 2"/>
    <property type="match status" value="1"/>
</dbReference>
<dbReference type="EMBL" id="WHOA01000141">
    <property type="protein sequence ID" value="NOU73769.1"/>
    <property type="molecule type" value="Genomic_DNA"/>
</dbReference>
<evidence type="ECO:0000256" key="1">
    <source>
        <dbReference type="ARBA" id="ARBA00004742"/>
    </source>
</evidence>
<evidence type="ECO:0000313" key="12">
    <source>
        <dbReference type="Proteomes" id="UP000616779"/>
    </source>
</evidence>
<dbReference type="NCBIfam" id="TIGR00224">
    <property type="entry name" value="pckA"/>
    <property type="match status" value="1"/>
</dbReference>
<feature type="binding site" evidence="10">
    <location>
        <position position="439"/>
    </location>
    <ligand>
        <name>ATP</name>
        <dbReference type="ChEBI" id="CHEBI:30616"/>
    </ligand>
</feature>
<comment type="similarity">
    <text evidence="2 10">Belongs to the phosphoenolpyruvate carboxykinase (ATP) family.</text>
</comment>
<feature type="binding site" evidence="10">
    <location>
        <position position="277"/>
    </location>
    <ligand>
        <name>ATP</name>
        <dbReference type="ChEBI" id="CHEBI:30616"/>
    </ligand>
</feature>
<dbReference type="InterPro" id="IPR015994">
    <property type="entry name" value="PEPCK_ATP_CS"/>
</dbReference>
<feature type="binding site" evidence="10">
    <location>
        <begin position="228"/>
        <end position="236"/>
    </location>
    <ligand>
        <name>ATP</name>
        <dbReference type="ChEBI" id="CHEBI:30616"/>
    </ligand>
</feature>
<accession>A0ABX1XZI6</accession>
<dbReference type="EC" id="4.1.1.49" evidence="3 10"/>
<dbReference type="Pfam" id="PF01293">
    <property type="entry name" value="PEPCK_ATP"/>
    <property type="match status" value="1"/>
</dbReference>
<dbReference type="PANTHER" id="PTHR30031:SF0">
    <property type="entry name" value="PHOSPHOENOLPYRUVATE CARBOXYKINASE (ATP)"/>
    <property type="match status" value="1"/>
</dbReference>
<keyword evidence="10" id="KW-0464">Manganese</keyword>
<feature type="binding site" evidence="10">
    <location>
        <position position="187"/>
    </location>
    <ligand>
        <name>substrate</name>
    </ligand>
</feature>
<comment type="subcellular location">
    <subcellularLocation>
        <location evidence="10">Cytoplasm</location>
    </subcellularLocation>
</comment>
<evidence type="ECO:0000256" key="7">
    <source>
        <dbReference type="ARBA" id="ARBA00022840"/>
    </source>
</evidence>
<keyword evidence="10" id="KW-0479">Metal-binding</keyword>
<comment type="catalytic activity">
    <reaction evidence="9 10">
        <text>oxaloacetate + ATP = phosphoenolpyruvate + ADP + CO2</text>
        <dbReference type="Rhea" id="RHEA:18617"/>
        <dbReference type="ChEBI" id="CHEBI:16452"/>
        <dbReference type="ChEBI" id="CHEBI:16526"/>
        <dbReference type="ChEBI" id="CHEBI:30616"/>
        <dbReference type="ChEBI" id="CHEBI:58702"/>
        <dbReference type="ChEBI" id="CHEBI:456216"/>
        <dbReference type="EC" id="4.1.1.49"/>
    </reaction>
</comment>
<dbReference type="PROSITE" id="PS00532">
    <property type="entry name" value="PEPCK_ATP"/>
    <property type="match status" value="1"/>
</dbReference>
<evidence type="ECO:0000256" key="2">
    <source>
        <dbReference type="ARBA" id="ARBA00006052"/>
    </source>
</evidence>
<dbReference type="InterPro" id="IPR013035">
    <property type="entry name" value="PEP_carboxykinase_C"/>
</dbReference>
<evidence type="ECO:0000256" key="3">
    <source>
        <dbReference type="ARBA" id="ARBA00012363"/>
    </source>
</evidence>
<comment type="pathway">
    <text evidence="1 10">Carbohydrate biosynthesis; gluconeogenesis.</text>
</comment>
<feature type="binding site" evidence="10">
    <location>
        <position position="212"/>
    </location>
    <ligand>
        <name>ATP</name>
        <dbReference type="ChEBI" id="CHEBI:30616"/>
    </ligand>
</feature>
<dbReference type="SUPFAM" id="SSF68923">
    <property type="entry name" value="PEP carboxykinase N-terminal domain"/>
    <property type="match status" value="1"/>
</dbReference>
<name>A0ABX1XZI6_9BACL</name>
<feature type="binding site" evidence="10">
    <location>
        <position position="249"/>
    </location>
    <ligand>
        <name>Mn(2+)</name>
        <dbReference type="ChEBI" id="CHEBI:29035"/>
    </ligand>
</feature>
<dbReference type="PANTHER" id="PTHR30031">
    <property type="entry name" value="PHOSPHOENOLPYRUVATE CARBOXYKINASE ATP"/>
    <property type="match status" value="1"/>
</dbReference>
<feature type="binding site" evidence="10">
    <location>
        <position position="52"/>
    </location>
    <ligand>
        <name>substrate</name>
    </ligand>
</feature>
<dbReference type="RefSeq" id="WP_171645185.1">
    <property type="nucleotide sequence ID" value="NZ_WHOA01000141.1"/>
</dbReference>
<dbReference type="NCBIfam" id="NF006820">
    <property type="entry name" value="PRK09344.1-2"/>
    <property type="match status" value="1"/>
</dbReference>
<keyword evidence="4 10" id="KW-0312">Gluconeogenesis</keyword>
<evidence type="ECO:0000256" key="5">
    <source>
        <dbReference type="ARBA" id="ARBA00022741"/>
    </source>
</evidence>
<keyword evidence="5 10" id="KW-0547">Nucleotide-binding</keyword>
<dbReference type="InterPro" id="IPR008210">
    <property type="entry name" value="PEP_carboxykinase_N"/>
</dbReference>
<feature type="binding site" evidence="10">
    <location>
        <position position="193"/>
    </location>
    <ligand>
        <name>Mn(2+)</name>
        <dbReference type="ChEBI" id="CHEBI:29035"/>
    </ligand>
</feature>
<dbReference type="Proteomes" id="UP000616779">
    <property type="component" value="Unassembled WGS sequence"/>
</dbReference>
<feature type="binding site" evidence="10">
    <location>
        <position position="193"/>
    </location>
    <ligand>
        <name>substrate</name>
    </ligand>
</feature>
<organism evidence="11 12">
    <name type="scientific">Paenibacillus phytorum</name>
    <dbReference type="NCBI Taxonomy" id="2654977"/>
    <lineage>
        <taxon>Bacteria</taxon>
        <taxon>Bacillati</taxon>
        <taxon>Bacillota</taxon>
        <taxon>Bacilli</taxon>
        <taxon>Bacillales</taxon>
        <taxon>Paenibacillaceae</taxon>
        <taxon>Paenibacillus</taxon>
    </lineage>
</organism>
<dbReference type="Gene3D" id="3.90.228.20">
    <property type="match status" value="1"/>
</dbReference>
<dbReference type="NCBIfam" id="NF006821">
    <property type="entry name" value="PRK09344.1-3"/>
    <property type="match status" value="1"/>
</dbReference>
<sequence length="522" mass="57599">MSIELKVEQLRAGATHYNLSVSELTKMSIERKEGTFASSGALQVNTGKYTGRSPKDKYIVNEASVTDHIDWGAVNQPMSEQQFERLYQKAQDYMATKELFIFDGFAGADLAYRLPIRVINEYAWHNLFARQLFIRPSEIELMAHKPEFTVIALPGLKADPLVDGTRSETFICLSLEKKIVLIGGTEYAGEMKKSIFSVMNYILPGQDVLPMHCSANVSEEGKVALFFGLSGTGKTTLSADPNRRLIGDDEHGWSETGVFNFEGGCYAKCAGLTEEKEPQIWQAIRFGTVLENVVLDPTSGVAEYGNTQITENTRAAYPLEYIPGVKIPGTAGHPDVIMFLTADASGVLPPISKLTKEQAMYHFLSGYTSKLAGTERGVTEPEATFSTCFGAPFLPLRPNVYAQMLGRQIEEHKANVYLINTGWVGGSYGEGERMNLVYTRAMVTAALNGSLEKTTFTEAPFFGLLCPDSVPGVPSELLLPRNTWQDQSQYDVKAKELAQRFIHNFNKFAGVDERIIAAGPKV</sequence>
<dbReference type="InterPro" id="IPR001272">
    <property type="entry name" value="PEP_carboxykinase_ATP"/>
</dbReference>
<evidence type="ECO:0000313" key="11">
    <source>
        <dbReference type="EMBL" id="NOU73769.1"/>
    </source>
</evidence>
<feature type="binding site" evidence="10">
    <location>
        <position position="193"/>
    </location>
    <ligand>
        <name>ATP</name>
        <dbReference type="ChEBI" id="CHEBI:30616"/>
    </ligand>
</feature>
<gene>
    <name evidence="10 11" type="primary">pckA</name>
    <name evidence="11" type="ORF">GC098_20590</name>
</gene>
<keyword evidence="8 10" id="KW-0456">Lyase</keyword>
<dbReference type="Gene3D" id="3.40.449.10">
    <property type="entry name" value="Phosphoenolpyruvate Carboxykinase, domain 1"/>
    <property type="match status" value="1"/>
</dbReference>
<dbReference type="CDD" id="cd00484">
    <property type="entry name" value="PEPCK_ATP"/>
    <property type="match status" value="1"/>
</dbReference>
<keyword evidence="6 10" id="KW-0210">Decarboxylase</keyword>
<keyword evidence="7 10" id="KW-0067">ATP-binding</keyword>